<dbReference type="Gene3D" id="3.30.70.270">
    <property type="match status" value="1"/>
</dbReference>
<dbReference type="Gene3D" id="1.20.120.160">
    <property type="entry name" value="HPT domain"/>
    <property type="match status" value="1"/>
</dbReference>
<dbReference type="STRING" id="1391653.AKJ08_2618"/>
<dbReference type="PROSITE" id="PS50894">
    <property type="entry name" value="HPT"/>
    <property type="match status" value="1"/>
</dbReference>
<feature type="domain" description="GGDEF" evidence="5">
    <location>
        <begin position="528"/>
        <end position="658"/>
    </location>
</feature>
<sequence length="658" mass="68815">MVLLIDDDVNFHPLVAGAVTSVGRTLVAVRSGEEGLRRIAAEKPALVILDGLLPGMRGEDVARRLRSTHAAAELPIVFVTAFYRDLKSYRLLINECGVDAVLHKPLVADQLLNTLRQLLGPAAAAQDDETLVDVDGEDDEDLFPSEEQRAALLADYLSASREQAASMHAAFHSLGGSGDEEALRSLRLSAHRFRGSGASYGFPEISRLGGAIEDLIVAAGPGLLAPGAGRAKLDGLVSALGAKVRAAAGATPVMGRRGRGWRPKVLLIESEEAAAAFGADESLRICSAPDEALRTAIDERPDVVIVGLDEGRIEICSRLRGAGIGPVVVVSRDSSLDARLEAIRAGAVGIVARPPDLQGLFRVATEYARPRLGTRIVVAGSNRATLSLVAESLAPHGVAAEPAATAAELFAAVERRPPELFILDVGSFAEGADLLRVIRADLHTRWTPVLAIAGAGEGRAALVEAGAAVVLANPFLPDELAAAVMGQLSLRQGDEASRGRDPLTGLVDLPTLLRACENAVSLARREGRTLAIAGFDADLGALRESQGSLAADEVLAAFAARIRAAFRDSDVVARVGPDRIAVLLHSVTRADAERLVDRQLAELRSAEPRLPGYQATPVASLVSFPETASGAESLLETVDARLATALAGDAPAKAAGSR</sequence>
<dbReference type="InterPro" id="IPR050595">
    <property type="entry name" value="Bact_response_regulator"/>
</dbReference>
<dbReference type="InterPro" id="IPR001789">
    <property type="entry name" value="Sig_transdc_resp-reg_receiver"/>
</dbReference>
<dbReference type="Proteomes" id="UP000055590">
    <property type="component" value="Chromosome"/>
</dbReference>
<dbReference type="PANTHER" id="PTHR44591:SF3">
    <property type="entry name" value="RESPONSE REGULATORY DOMAIN-CONTAINING PROTEIN"/>
    <property type="match status" value="1"/>
</dbReference>
<feature type="modified residue" description="Phosphohistidine" evidence="2">
    <location>
        <position position="191"/>
    </location>
</feature>
<dbReference type="GO" id="GO:0000160">
    <property type="term" value="P:phosphorelay signal transduction system"/>
    <property type="evidence" value="ECO:0007669"/>
    <property type="project" value="InterPro"/>
</dbReference>
<dbReference type="OrthoDB" id="9800029at2"/>
<evidence type="ECO:0000256" key="1">
    <source>
        <dbReference type="ARBA" id="ARBA00022553"/>
    </source>
</evidence>
<dbReference type="EMBL" id="CP012332">
    <property type="protein sequence ID" value="AKU92231.1"/>
    <property type="molecule type" value="Genomic_DNA"/>
</dbReference>
<evidence type="ECO:0000256" key="2">
    <source>
        <dbReference type="PROSITE-ProRule" id="PRU00110"/>
    </source>
</evidence>
<feature type="domain" description="Response regulatory" evidence="4">
    <location>
        <begin position="375"/>
        <end position="488"/>
    </location>
</feature>
<dbReference type="SUPFAM" id="SSF55073">
    <property type="entry name" value="Nucleotide cyclase"/>
    <property type="match status" value="1"/>
</dbReference>
<dbReference type="GO" id="GO:0004672">
    <property type="term" value="F:protein kinase activity"/>
    <property type="evidence" value="ECO:0007669"/>
    <property type="project" value="UniProtKB-ARBA"/>
</dbReference>
<evidence type="ECO:0000259" key="6">
    <source>
        <dbReference type="PROSITE" id="PS50894"/>
    </source>
</evidence>
<keyword evidence="1 3" id="KW-0597">Phosphoprotein</keyword>
<dbReference type="InterPro" id="IPR029787">
    <property type="entry name" value="Nucleotide_cyclase"/>
</dbReference>
<evidence type="ECO:0000256" key="3">
    <source>
        <dbReference type="PROSITE-ProRule" id="PRU00169"/>
    </source>
</evidence>
<dbReference type="SMART" id="SM00267">
    <property type="entry name" value="GGDEF"/>
    <property type="match status" value="1"/>
</dbReference>
<feature type="modified residue" description="4-aspartylphosphate" evidence="3">
    <location>
        <position position="424"/>
    </location>
</feature>
<feature type="domain" description="Response regulatory" evidence="4">
    <location>
        <begin position="1"/>
        <end position="119"/>
    </location>
</feature>
<dbReference type="RefSeq" id="WP_050726433.1">
    <property type="nucleotide sequence ID" value="NZ_CP012332.1"/>
</dbReference>
<keyword evidence="7" id="KW-0238">DNA-binding</keyword>
<keyword evidence="8" id="KW-1185">Reference proteome</keyword>
<dbReference type="SUPFAM" id="SSF52172">
    <property type="entry name" value="CheY-like"/>
    <property type="match status" value="3"/>
</dbReference>
<organism evidence="7 8">
    <name type="scientific">Vulgatibacter incomptus</name>
    <dbReference type="NCBI Taxonomy" id="1391653"/>
    <lineage>
        <taxon>Bacteria</taxon>
        <taxon>Pseudomonadati</taxon>
        <taxon>Myxococcota</taxon>
        <taxon>Myxococcia</taxon>
        <taxon>Myxococcales</taxon>
        <taxon>Cystobacterineae</taxon>
        <taxon>Vulgatibacteraceae</taxon>
        <taxon>Vulgatibacter</taxon>
    </lineage>
</organism>
<feature type="modified residue" description="4-aspartylphosphate" evidence="3">
    <location>
        <position position="50"/>
    </location>
</feature>
<name>A0A0K1PFP5_9BACT</name>
<dbReference type="InterPro" id="IPR000160">
    <property type="entry name" value="GGDEF_dom"/>
</dbReference>
<proteinExistence type="predicted"/>
<dbReference type="Gene3D" id="3.40.50.2300">
    <property type="match status" value="2"/>
</dbReference>
<evidence type="ECO:0000259" key="5">
    <source>
        <dbReference type="PROSITE" id="PS50887"/>
    </source>
</evidence>
<dbReference type="AlphaFoldDB" id="A0A0K1PFP5"/>
<dbReference type="PROSITE" id="PS50887">
    <property type="entry name" value="GGDEF"/>
    <property type="match status" value="1"/>
</dbReference>
<dbReference type="InterPro" id="IPR011006">
    <property type="entry name" value="CheY-like_superfamily"/>
</dbReference>
<dbReference type="SMART" id="SM00448">
    <property type="entry name" value="REC"/>
    <property type="match status" value="3"/>
</dbReference>
<dbReference type="PANTHER" id="PTHR44591">
    <property type="entry name" value="STRESS RESPONSE REGULATOR PROTEIN 1"/>
    <property type="match status" value="1"/>
</dbReference>
<feature type="domain" description="HPt" evidence="6">
    <location>
        <begin position="149"/>
        <end position="254"/>
    </location>
</feature>
<accession>A0A0K1PFP5</accession>
<protein>
    <submittedName>
        <fullName evidence="7">DNA-binding response regulator ChvI</fullName>
    </submittedName>
</protein>
<dbReference type="Pfam" id="PF00072">
    <property type="entry name" value="Response_reg"/>
    <property type="match status" value="1"/>
</dbReference>
<evidence type="ECO:0000259" key="4">
    <source>
        <dbReference type="PROSITE" id="PS50110"/>
    </source>
</evidence>
<dbReference type="CDD" id="cd00156">
    <property type="entry name" value="REC"/>
    <property type="match status" value="2"/>
</dbReference>
<dbReference type="Pfam" id="PF01627">
    <property type="entry name" value="Hpt"/>
    <property type="match status" value="1"/>
</dbReference>
<evidence type="ECO:0000313" key="8">
    <source>
        <dbReference type="Proteomes" id="UP000055590"/>
    </source>
</evidence>
<reference evidence="7 8" key="1">
    <citation type="submission" date="2015-08" db="EMBL/GenBank/DDBJ databases">
        <authorList>
            <person name="Babu N.S."/>
            <person name="Beckwith C.J."/>
            <person name="Beseler K.G."/>
            <person name="Brison A."/>
            <person name="Carone J.V."/>
            <person name="Caskin T.P."/>
            <person name="Diamond M."/>
            <person name="Durham M.E."/>
            <person name="Foxe J.M."/>
            <person name="Go M."/>
            <person name="Henderson B.A."/>
            <person name="Jones I.B."/>
            <person name="McGettigan J.A."/>
            <person name="Micheletti S.J."/>
            <person name="Nasrallah M.E."/>
            <person name="Ortiz D."/>
            <person name="Piller C.R."/>
            <person name="Privatt S.R."/>
            <person name="Schneider S.L."/>
            <person name="Sharp S."/>
            <person name="Smith T.C."/>
            <person name="Stanton J.D."/>
            <person name="Ullery H.E."/>
            <person name="Wilson R.J."/>
            <person name="Serrano M.G."/>
            <person name="Buck G."/>
            <person name="Lee V."/>
            <person name="Wang Y."/>
            <person name="Carvalho R."/>
            <person name="Voegtly L."/>
            <person name="Shi R."/>
            <person name="Duckworth R."/>
            <person name="Johnson A."/>
            <person name="Loviza R."/>
            <person name="Walstead R."/>
            <person name="Shah Z."/>
            <person name="Kiflezghi M."/>
            <person name="Wade K."/>
            <person name="Ball S.L."/>
            <person name="Bradley K.W."/>
            <person name="Asai D.J."/>
            <person name="Bowman C.A."/>
            <person name="Russell D.A."/>
            <person name="Pope W.H."/>
            <person name="Jacobs-Sera D."/>
            <person name="Hendrix R.W."/>
            <person name="Hatfull G.F."/>
        </authorList>
    </citation>
    <scope>NUCLEOTIDE SEQUENCE [LARGE SCALE GENOMIC DNA]</scope>
    <source>
        <strain evidence="7 8">DSM 27710</strain>
    </source>
</reference>
<dbReference type="InterPro" id="IPR043128">
    <property type="entry name" value="Rev_trsase/Diguanyl_cyclase"/>
</dbReference>
<dbReference type="Pfam" id="PF00990">
    <property type="entry name" value="GGDEF"/>
    <property type="match status" value="1"/>
</dbReference>
<dbReference type="KEGG" id="vin:AKJ08_2618"/>
<gene>
    <name evidence="7" type="ORF">AKJ08_2618</name>
</gene>
<dbReference type="SUPFAM" id="SSF47226">
    <property type="entry name" value="Histidine-containing phosphotransfer domain, HPT domain"/>
    <property type="match status" value="1"/>
</dbReference>
<dbReference type="GO" id="GO:0003677">
    <property type="term" value="F:DNA binding"/>
    <property type="evidence" value="ECO:0007669"/>
    <property type="project" value="UniProtKB-KW"/>
</dbReference>
<dbReference type="InterPro" id="IPR008207">
    <property type="entry name" value="Sig_transdc_His_kin_Hpt_dom"/>
</dbReference>
<dbReference type="NCBIfam" id="TIGR00254">
    <property type="entry name" value="GGDEF"/>
    <property type="match status" value="1"/>
</dbReference>
<dbReference type="InterPro" id="IPR036641">
    <property type="entry name" value="HPT_dom_sf"/>
</dbReference>
<evidence type="ECO:0000313" key="7">
    <source>
        <dbReference type="EMBL" id="AKU92231.1"/>
    </source>
</evidence>
<dbReference type="PROSITE" id="PS50110">
    <property type="entry name" value="RESPONSE_REGULATORY"/>
    <property type="match status" value="2"/>
</dbReference>